<evidence type="ECO:0000259" key="8">
    <source>
        <dbReference type="PROSITE" id="PS50303"/>
    </source>
</evidence>
<dbReference type="Pfam" id="PF00806">
    <property type="entry name" value="PUF"/>
    <property type="match status" value="8"/>
</dbReference>
<feature type="region of interest" description="Disordered" evidence="7">
    <location>
        <begin position="346"/>
        <end position="396"/>
    </location>
</feature>
<dbReference type="PANTHER" id="PTHR12537:SF48">
    <property type="entry name" value="MEIOTIC COILED-COIL PROTEIN 2"/>
    <property type="match status" value="1"/>
</dbReference>
<feature type="repeat" description="Pumilio" evidence="5">
    <location>
        <begin position="542"/>
        <end position="577"/>
    </location>
</feature>
<comment type="caution">
    <text evidence="9">The sequence shown here is derived from an EMBL/GenBank/DDBJ whole genome shotgun (WGS) entry which is preliminary data.</text>
</comment>
<dbReference type="InterPro" id="IPR001313">
    <property type="entry name" value="Pumilio_RNA-bd_rpt"/>
</dbReference>
<evidence type="ECO:0000313" key="10">
    <source>
        <dbReference type="Proteomes" id="UP001213681"/>
    </source>
</evidence>
<evidence type="ECO:0000256" key="5">
    <source>
        <dbReference type="PROSITE-ProRule" id="PRU00317"/>
    </source>
</evidence>
<name>A0AAD6CD68_9EURO</name>
<evidence type="ECO:0000256" key="2">
    <source>
        <dbReference type="ARBA" id="ARBA00022552"/>
    </source>
</evidence>
<reference evidence="9" key="1">
    <citation type="submission" date="2022-12" db="EMBL/GenBank/DDBJ databases">
        <authorList>
            <person name="Petersen C."/>
        </authorList>
    </citation>
    <scope>NUCLEOTIDE SEQUENCE</scope>
    <source>
        <strain evidence="9">IBT 16125</strain>
    </source>
</reference>
<dbReference type="CDD" id="cd07920">
    <property type="entry name" value="Pumilio"/>
    <property type="match status" value="1"/>
</dbReference>
<dbReference type="GeneID" id="81596248"/>
<dbReference type="SUPFAM" id="SSF48371">
    <property type="entry name" value="ARM repeat"/>
    <property type="match status" value="1"/>
</dbReference>
<dbReference type="GO" id="GO:0006364">
    <property type="term" value="P:rRNA processing"/>
    <property type="evidence" value="ECO:0007669"/>
    <property type="project" value="UniProtKB-KW"/>
</dbReference>
<comment type="function">
    <text evidence="4">RNA-binding nucleolar protein required for pre-rRNA processing. Involved in production of 18S rRNA and assembly of small ribosomal subunit.</text>
</comment>
<dbReference type="RefSeq" id="XP_056770112.1">
    <property type="nucleotide sequence ID" value="XM_056906005.1"/>
</dbReference>
<feature type="region of interest" description="Disordered" evidence="7">
    <location>
        <begin position="72"/>
        <end position="146"/>
    </location>
</feature>
<dbReference type="PANTHER" id="PTHR12537">
    <property type="entry name" value="RNA BINDING PROTEIN PUMILIO-RELATED"/>
    <property type="match status" value="1"/>
</dbReference>
<keyword evidence="1" id="KW-0690">Ribosome biogenesis</keyword>
<keyword evidence="6" id="KW-0175">Coiled coil</keyword>
<dbReference type="GO" id="GO:0010608">
    <property type="term" value="P:post-transcriptional regulation of gene expression"/>
    <property type="evidence" value="ECO:0007669"/>
    <property type="project" value="TreeGrafter"/>
</dbReference>
<gene>
    <name evidence="9" type="ORF">N7458_002622</name>
</gene>
<keyword evidence="3" id="KW-0677">Repeat</keyword>
<dbReference type="SMART" id="SM00025">
    <property type="entry name" value="Pumilio"/>
    <property type="match status" value="8"/>
</dbReference>
<evidence type="ECO:0000313" key="9">
    <source>
        <dbReference type="EMBL" id="KAJ5461070.1"/>
    </source>
</evidence>
<dbReference type="PROSITE" id="PS50302">
    <property type="entry name" value="PUM"/>
    <property type="match status" value="3"/>
</dbReference>
<dbReference type="InterPro" id="IPR011989">
    <property type="entry name" value="ARM-like"/>
</dbReference>
<feature type="domain" description="PUM-HD" evidence="8">
    <location>
        <begin position="443"/>
        <end position="795"/>
    </location>
</feature>
<proteinExistence type="predicted"/>
<feature type="coiled-coil region" evidence="6">
    <location>
        <begin position="147"/>
        <end position="177"/>
    </location>
</feature>
<reference evidence="9" key="2">
    <citation type="journal article" date="2023" name="IMA Fungus">
        <title>Comparative genomic study of the Penicillium genus elucidates a diverse pangenome and 15 lateral gene transfer events.</title>
        <authorList>
            <person name="Petersen C."/>
            <person name="Sorensen T."/>
            <person name="Nielsen M.R."/>
            <person name="Sondergaard T.E."/>
            <person name="Sorensen J.L."/>
            <person name="Fitzpatrick D.A."/>
            <person name="Frisvad J.C."/>
            <person name="Nielsen K.L."/>
        </authorList>
    </citation>
    <scope>NUCLEOTIDE SEQUENCE</scope>
    <source>
        <strain evidence="9">IBT 16125</strain>
    </source>
</reference>
<evidence type="ECO:0000256" key="4">
    <source>
        <dbReference type="ARBA" id="ARBA00024893"/>
    </source>
</evidence>
<dbReference type="GO" id="GO:0003730">
    <property type="term" value="F:mRNA 3'-UTR binding"/>
    <property type="evidence" value="ECO:0007669"/>
    <property type="project" value="TreeGrafter"/>
</dbReference>
<feature type="repeat" description="Pumilio" evidence="5">
    <location>
        <begin position="690"/>
        <end position="725"/>
    </location>
</feature>
<evidence type="ECO:0000256" key="3">
    <source>
        <dbReference type="ARBA" id="ARBA00022737"/>
    </source>
</evidence>
<sequence>MATFTGPSVLSRITKEGRFLSHDSGRDVRAFSFGRDLSVASMSNTEGYQHSSSRHSHTDTDEVPKYGITLKASGEGIDAPSTKKPKLGHVKVESSIGQPSHLEKILEKISPQSAPVSHPESDLSASRSSRPPQPSDTLPAAGSAETINAQDDKVAELLRLKQELLEANSKIAMQEQELAQNRVIKHTLDQALGPPSEAEFGGRDITEQTISNLQNAFNASNPTFGQFQDTWNAPDDSQSDISDALSAGAYNRARGLWNQNGQSSFGMDTQDHSLDKAYGEQLPGSSHPVNPDSGRFWGATPVYPTGFVAPQGSFQSHRIISGPPNSGYGFYPRPAGEQSRIFQAPNTGPRRTHTQGGRGGPIFPAQNTTWAPLASGPSSDAIPKSPGSPPATSSSAFQPMGIYPVSAYHPRPGATALSPTASEFTASSGNGSLWASTSSTGGSSMQTYVSPLEPLNYRRLLDKNVSCDWKYIVDKIVCSNDQQASIFLQQKLKVVTSEQKFDIIEAIVSQAYPLMVNRFGNFLVQRCFEHGTPDQVIAIANAIRGNTLSLSMDSFGCHVIQKAFDCVPEEHKTVMVCELLRRIPETVIHRYACHVWQKLFELRWSGKPPQIMAKVNEALEGMWHDVALGETGSLVVQNIFENCIEDEKRPAIEEVLAKIDLLAHGQFGNWCIQHICEHGAPHDKSRAVEHVLHHAVDYSMDQFASKIVEKCLKIGGSEFLDRFLSRVCTGRADRPRMPLIDIAGDQYGNYLIQWVLLNAAAHHRELVASHIRKHMVSLRGSKFGSRVAMLCCNPSHATRPGPGTGMQVGRFSQFNEDRFSSTSSNSGRFGRGNQWSPSYSPYR</sequence>
<keyword evidence="10" id="KW-1185">Reference proteome</keyword>
<protein>
    <submittedName>
        <fullName evidence="9">Armadillo-like helical</fullName>
    </submittedName>
</protein>
<accession>A0AAD6CD68</accession>
<feature type="repeat" description="Pumilio" evidence="5">
    <location>
        <begin position="506"/>
        <end position="541"/>
    </location>
</feature>
<dbReference type="InterPro" id="IPR033133">
    <property type="entry name" value="PUM-HD"/>
</dbReference>
<keyword evidence="2" id="KW-0698">rRNA processing</keyword>
<dbReference type="EMBL" id="JAPVEA010000002">
    <property type="protein sequence ID" value="KAJ5461070.1"/>
    <property type="molecule type" value="Genomic_DNA"/>
</dbReference>
<dbReference type="InterPro" id="IPR016024">
    <property type="entry name" value="ARM-type_fold"/>
</dbReference>
<dbReference type="InterPro" id="IPR033712">
    <property type="entry name" value="Pumilio_RNA-bd"/>
</dbReference>
<dbReference type="GO" id="GO:0005737">
    <property type="term" value="C:cytoplasm"/>
    <property type="evidence" value="ECO:0007669"/>
    <property type="project" value="TreeGrafter"/>
</dbReference>
<dbReference type="Proteomes" id="UP001213681">
    <property type="component" value="Unassembled WGS sequence"/>
</dbReference>
<organism evidence="9 10">
    <name type="scientific">Penicillium daleae</name>
    <dbReference type="NCBI Taxonomy" id="63821"/>
    <lineage>
        <taxon>Eukaryota</taxon>
        <taxon>Fungi</taxon>
        <taxon>Dikarya</taxon>
        <taxon>Ascomycota</taxon>
        <taxon>Pezizomycotina</taxon>
        <taxon>Eurotiomycetes</taxon>
        <taxon>Eurotiomycetidae</taxon>
        <taxon>Eurotiales</taxon>
        <taxon>Aspergillaceae</taxon>
        <taxon>Penicillium</taxon>
    </lineage>
</organism>
<feature type="region of interest" description="Disordered" evidence="7">
    <location>
        <begin position="817"/>
        <end position="843"/>
    </location>
</feature>
<dbReference type="PROSITE" id="PS50303">
    <property type="entry name" value="PUM_HD"/>
    <property type="match status" value="1"/>
</dbReference>
<evidence type="ECO:0000256" key="7">
    <source>
        <dbReference type="SAM" id="MobiDB-lite"/>
    </source>
</evidence>
<dbReference type="Gene3D" id="1.25.10.10">
    <property type="entry name" value="Leucine-rich Repeat Variant"/>
    <property type="match status" value="1"/>
</dbReference>
<dbReference type="AlphaFoldDB" id="A0AAD6CD68"/>
<evidence type="ECO:0000256" key="1">
    <source>
        <dbReference type="ARBA" id="ARBA00022517"/>
    </source>
</evidence>
<evidence type="ECO:0000256" key="6">
    <source>
        <dbReference type="SAM" id="Coils"/>
    </source>
</evidence>